<feature type="repeat" description="ANK" evidence="3">
    <location>
        <begin position="109"/>
        <end position="141"/>
    </location>
</feature>
<feature type="repeat" description="ANK" evidence="3">
    <location>
        <begin position="183"/>
        <end position="215"/>
    </location>
</feature>
<accession>A0A8S1C6A1</accession>
<evidence type="ECO:0000313" key="6">
    <source>
        <dbReference type="Proteomes" id="UP000494165"/>
    </source>
</evidence>
<dbReference type="Pfam" id="PF12796">
    <property type="entry name" value="Ank_2"/>
    <property type="match status" value="1"/>
</dbReference>
<dbReference type="Proteomes" id="UP000494165">
    <property type="component" value="Unassembled WGS sequence"/>
</dbReference>
<keyword evidence="4" id="KW-0812">Transmembrane</keyword>
<dbReference type="Pfam" id="PF00023">
    <property type="entry name" value="Ank"/>
    <property type="match status" value="1"/>
</dbReference>
<dbReference type="Gene3D" id="1.25.40.20">
    <property type="entry name" value="Ankyrin repeat-containing domain"/>
    <property type="match status" value="2"/>
</dbReference>
<evidence type="ECO:0000313" key="5">
    <source>
        <dbReference type="EMBL" id="CAB3363701.1"/>
    </source>
</evidence>
<evidence type="ECO:0000256" key="4">
    <source>
        <dbReference type="SAM" id="Phobius"/>
    </source>
</evidence>
<sequence length="254" mass="28494">MTVEDFISMQTFETFFRALQEHAAQNYSSIKIILVFGIAVFFFYLLKKFEIIVNKKHENEFIYKVRAENKLLDEVFVCSTLCNERQHMNRCLSLVMKAPNVVNIPREPYGSTPFLNACWAGCTPLVRFMLRNGANLTRKTKSGDSALLLAVQALIDFDVDSAELRLLNILYLKGCDVNEANYNGYTGLHMAAAAGNTNVVKWLLDHGADASLKTSKGETARQLAESKGHLDVVKMLPPALTGGRRKLGLRAREQ</sequence>
<dbReference type="PANTHER" id="PTHR24198:SF165">
    <property type="entry name" value="ANKYRIN REPEAT-CONTAINING PROTEIN-RELATED"/>
    <property type="match status" value="1"/>
</dbReference>
<keyword evidence="1" id="KW-0677">Repeat</keyword>
<dbReference type="SMART" id="SM00248">
    <property type="entry name" value="ANK"/>
    <property type="match status" value="3"/>
</dbReference>
<organism evidence="5 6">
    <name type="scientific">Cloeon dipterum</name>
    <dbReference type="NCBI Taxonomy" id="197152"/>
    <lineage>
        <taxon>Eukaryota</taxon>
        <taxon>Metazoa</taxon>
        <taxon>Ecdysozoa</taxon>
        <taxon>Arthropoda</taxon>
        <taxon>Hexapoda</taxon>
        <taxon>Insecta</taxon>
        <taxon>Pterygota</taxon>
        <taxon>Palaeoptera</taxon>
        <taxon>Ephemeroptera</taxon>
        <taxon>Pisciforma</taxon>
        <taxon>Baetidae</taxon>
        <taxon>Cloeon</taxon>
    </lineage>
</organism>
<gene>
    <name evidence="5" type="ORF">CLODIP_2_CD10016</name>
</gene>
<keyword evidence="4" id="KW-0472">Membrane</keyword>
<dbReference type="EMBL" id="CADEPI010000013">
    <property type="protein sequence ID" value="CAB3363701.1"/>
    <property type="molecule type" value="Genomic_DNA"/>
</dbReference>
<feature type="transmembrane region" description="Helical" evidence="4">
    <location>
        <begin position="27"/>
        <end position="46"/>
    </location>
</feature>
<reference evidence="5 6" key="1">
    <citation type="submission" date="2020-04" db="EMBL/GenBank/DDBJ databases">
        <authorList>
            <person name="Alioto T."/>
            <person name="Alioto T."/>
            <person name="Gomez Garrido J."/>
        </authorList>
    </citation>
    <scope>NUCLEOTIDE SEQUENCE [LARGE SCALE GENOMIC DNA]</scope>
</reference>
<dbReference type="PROSITE" id="PS50088">
    <property type="entry name" value="ANK_REPEAT"/>
    <property type="match status" value="2"/>
</dbReference>
<evidence type="ECO:0000256" key="3">
    <source>
        <dbReference type="PROSITE-ProRule" id="PRU00023"/>
    </source>
</evidence>
<protein>
    <submittedName>
        <fullName evidence="5">Uncharacterized protein</fullName>
    </submittedName>
</protein>
<dbReference type="PROSITE" id="PS50297">
    <property type="entry name" value="ANK_REP_REGION"/>
    <property type="match status" value="1"/>
</dbReference>
<keyword evidence="6" id="KW-1185">Reference proteome</keyword>
<dbReference type="InterPro" id="IPR002110">
    <property type="entry name" value="Ankyrin_rpt"/>
</dbReference>
<evidence type="ECO:0000256" key="2">
    <source>
        <dbReference type="ARBA" id="ARBA00023043"/>
    </source>
</evidence>
<keyword evidence="2 3" id="KW-0040">ANK repeat</keyword>
<evidence type="ECO:0000256" key="1">
    <source>
        <dbReference type="ARBA" id="ARBA00022737"/>
    </source>
</evidence>
<dbReference type="PANTHER" id="PTHR24198">
    <property type="entry name" value="ANKYRIN REPEAT AND PROTEIN KINASE DOMAIN-CONTAINING PROTEIN"/>
    <property type="match status" value="1"/>
</dbReference>
<comment type="caution">
    <text evidence="5">The sequence shown here is derived from an EMBL/GenBank/DDBJ whole genome shotgun (WGS) entry which is preliminary data.</text>
</comment>
<dbReference type="AlphaFoldDB" id="A0A8S1C6A1"/>
<keyword evidence="4" id="KW-1133">Transmembrane helix</keyword>
<dbReference type="SUPFAM" id="SSF48403">
    <property type="entry name" value="Ankyrin repeat"/>
    <property type="match status" value="1"/>
</dbReference>
<proteinExistence type="predicted"/>
<name>A0A8S1C6A1_9INSE</name>
<dbReference type="OrthoDB" id="194358at2759"/>
<dbReference type="InterPro" id="IPR036770">
    <property type="entry name" value="Ankyrin_rpt-contain_sf"/>
</dbReference>